<sequence length="736" mass="82151">MAGQCLVKILVCLLVIQCSEGRPTASDDKKVTMSGEPTHFQVDDKAAELEINANAMGVKVNAKPASLQVVSKPGAPAMAVPHPAVYAPPGPYHIAPYYPAPYYPGPVLSTPPMVIGHRRTVRRRHHFFDMDPSLGNWNYKKEKIPGKGTSSKISKKDEHIKQISKKSEINRKSEDSKNSKISKNSKDSQKTEKNSRKRQWIQQVPVLAQVVPYNAAPIRVHPLVQRLLASQAAMRNLVPRPMYGLSQRTFPPWSQRLSYISPGLANGDVRSSIHRAIFLPALPGYQNMRAISPLMTAFNHPWSNPNMLHVPLSGYNGYYDPILTRDFIPDYSNPAFPRVQVPTTRALIPNGIPGGLMYPGYTPLGQLQILSKRLTIPHSSAGEQAKTNAEKSTSEKTTSGVHTSEQITGEKNTIEKANTGKSRSKRSAEGTGKIKETIPHVSNHHGNKAMKRQFILTQPVVQPIQQPVVAYVPVVTNPPVETPTMMSPRNLVLSLPERTPGTFVLNVPSRPQMYTPDHGLNQFYHSRQMNVLPEYQPHYVAMATQRSGIIPRRGVPQGSNRIAQLGELTGIMGTPIIRKGPRLTMFYNDEFPSHVQDEIFRNSPVQGRAMIPGRSSLRRNTLHKHFEDDYETDYPTTDSDYQTESYDNSPSSERIQDDGSYTERVLPDGRTVFRKKHVGFGPITVEANTAESALHRNDDAIDMNLDSDKRKQIPRPENERVMDRRISIPTPAKATD</sequence>
<evidence type="ECO:0000256" key="1">
    <source>
        <dbReference type="SAM" id="MobiDB-lite"/>
    </source>
</evidence>
<proteinExistence type="predicted"/>
<comment type="caution">
    <text evidence="3">The sequence shown here is derived from an EMBL/GenBank/DDBJ whole genome shotgun (WGS) entry which is preliminary data.</text>
</comment>
<keyword evidence="2" id="KW-0732">Signal</keyword>
<feature type="signal peptide" evidence="2">
    <location>
        <begin position="1"/>
        <end position="21"/>
    </location>
</feature>
<feature type="region of interest" description="Disordered" evidence="1">
    <location>
        <begin position="698"/>
        <end position="736"/>
    </location>
</feature>
<feature type="compositionally biased region" description="Polar residues" evidence="1">
    <location>
        <begin position="395"/>
        <end position="421"/>
    </location>
</feature>
<feature type="chain" id="PRO_5043490167" evidence="2">
    <location>
        <begin position="22"/>
        <end position="736"/>
    </location>
</feature>
<evidence type="ECO:0000256" key="2">
    <source>
        <dbReference type="SAM" id="SignalP"/>
    </source>
</evidence>
<gene>
    <name evidence="3" type="ORF">PACLA_8A001304</name>
</gene>
<feature type="region of interest" description="Disordered" evidence="1">
    <location>
        <begin position="138"/>
        <end position="199"/>
    </location>
</feature>
<reference evidence="3" key="1">
    <citation type="submission" date="2020-04" db="EMBL/GenBank/DDBJ databases">
        <authorList>
            <person name="Alioto T."/>
            <person name="Alioto T."/>
            <person name="Gomez Garrido J."/>
        </authorList>
    </citation>
    <scope>NUCLEOTIDE SEQUENCE</scope>
    <source>
        <strain evidence="3">A484AB</strain>
    </source>
</reference>
<feature type="compositionally biased region" description="Basic and acidic residues" evidence="1">
    <location>
        <begin position="426"/>
        <end position="438"/>
    </location>
</feature>
<feature type="compositionally biased region" description="Basic and acidic residues" evidence="1">
    <location>
        <begin position="706"/>
        <end position="726"/>
    </location>
</feature>
<dbReference type="Proteomes" id="UP001152795">
    <property type="component" value="Unassembled WGS sequence"/>
</dbReference>
<protein>
    <submittedName>
        <fullName evidence="3">Uncharacterized protein</fullName>
    </submittedName>
</protein>
<dbReference type="EMBL" id="CACRXK020006145">
    <property type="protein sequence ID" value="CAB4008516.1"/>
    <property type="molecule type" value="Genomic_DNA"/>
</dbReference>
<keyword evidence="4" id="KW-1185">Reference proteome</keyword>
<accession>A0A7D9IM05</accession>
<evidence type="ECO:0000313" key="3">
    <source>
        <dbReference type="EMBL" id="CAB4008516.1"/>
    </source>
</evidence>
<feature type="region of interest" description="Disordered" evidence="1">
    <location>
        <begin position="624"/>
        <end position="662"/>
    </location>
</feature>
<dbReference type="OrthoDB" id="5986911at2759"/>
<dbReference type="AlphaFoldDB" id="A0A7D9IM05"/>
<feature type="compositionally biased region" description="Polar residues" evidence="1">
    <location>
        <begin position="642"/>
        <end position="653"/>
    </location>
</feature>
<name>A0A7D9IM05_PARCT</name>
<evidence type="ECO:0000313" key="4">
    <source>
        <dbReference type="Proteomes" id="UP001152795"/>
    </source>
</evidence>
<feature type="region of interest" description="Disordered" evidence="1">
    <location>
        <begin position="380"/>
        <end position="439"/>
    </location>
</feature>
<organism evidence="3 4">
    <name type="scientific">Paramuricea clavata</name>
    <name type="common">Red gorgonian</name>
    <name type="synonym">Violescent sea-whip</name>
    <dbReference type="NCBI Taxonomy" id="317549"/>
    <lineage>
        <taxon>Eukaryota</taxon>
        <taxon>Metazoa</taxon>
        <taxon>Cnidaria</taxon>
        <taxon>Anthozoa</taxon>
        <taxon>Octocorallia</taxon>
        <taxon>Malacalcyonacea</taxon>
        <taxon>Plexauridae</taxon>
        <taxon>Paramuricea</taxon>
    </lineage>
</organism>
<feature type="compositionally biased region" description="Basic and acidic residues" evidence="1">
    <location>
        <begin position="154"/>
        <end position="194"/>
    </location>
</feature>